<feature type="chain" id="PRO_5046548049" evidence="6">
    <location>
        <begin position="26"/>
        <end position="538"/>
    </location>
</feature>
<dbReference type="Pfam" id="PF13181">
    <property type="entry name" value="TPR_8"/>
    <property type="match status" value="1"/>
</dbReference>
<dbReference type="SMART" id="SM00028">
    <property type="entry name" value="TPR"/>
    <property type="match status" value="6"/>
</dbReference>
<proteinExistence type="predicted"/>
<feature type="transmembrane region" description="Helical" evidence="5">
    <location>
        <begin position="354"/>
        <end position="372"/>
    </location>
</feature>
<name>A0ABT5VVW2_9BACT</name>
<keyword evidence="4" id="KW-0175">Coiled coil</keyword>
<dbReference type="PROSITE" id="PS50005">
    <property type="entry name" value="TPR"/>
    <property type="match status" value="1"/>
</dbReference>
<keyword evidence="5" id="KW-1133">Transmembrane helix</keyword>
<dbReference type="InterPro" id="IPR019734">
    <property type="entry name" value="TPR_rpt"/>
</dbReference>
<keyword evidence="6" id="KW-0732">Signal</keyword>
<dbReference type="SUPFAM" id="SSF46894">
    <property type="entry name" value="C-terminal effector domain of the bipartite response regulators"/>
    <property type="match status" value="1"/>
</dbReference>
<keyword evidence="5" id="KW-0472">Membrane</keyword>
<reference evidence="8 9" key="1">
    <citation type="submission" date="2022-01" db="EMBL/GenBank/DDBJ databases">
        <title>Labilibaculum sp. nov, a marine bacterium isolated from Antarctica.</title>
        <authorList>
            <person name="Dai W."/>
        </authorList>
    </citation>
    <scope>NUCLEOTIDE SEQUENCE [LARGE SCALE GENOMIC DNA]</scope>
    <source>
        <strain evidence="8 9">DW002</strain>
    </source>
</reference>
<keyword evidence="1" id="KW-0677">Repeat</keyword>
<dbReference type="InterPro" id="IPR011990">
    <property type="entry name" value="TPR-like_helical_dom_sf"/>
</dbReference>
<evidence type="ECO:0000259" key="7">
    <source>
        <dbReference type="SMART" id="SM00421"/>
    </source>
</evidence>
<feature type="coiled-coil region" evidence="4">
    <location>
        <begin position="378"/>
        <end position="411"/>
    </location>
</feature>
<evidence type="ECO:0000256" key="4">
    <source>
        <dbReference type="SAM" id="Coils"/>
    </source>
</evidence>
<dbReference type="Gene3D" id="1.10.10.10">
    <property type="entry name" value="Winged helix-like DNA-binding domain superfamily/Winged helix DNA-binding domain"/>
    <property type="match status" value="1"/>
</dbReference>
<dbReference type="RefSeq" id="WP_275110890.1">
    <property type="nucleotide sequence ID" value="NZ_JAKJSC010000004.1"/>
</dbReference>
<dbReference type="InterPro" id="IPR036388">
    <property type="entry name" value="WH-like_DNA-bd_sf"/>
</dbReference>
<protein>
    <submittedName>
        <fullName evidence="8">Tetratricopeptide repeat protein</fullName>
    </submittedName>
</protein>
<dbReference type="InterPro" id="IPR013105">
    <property type="entry name" value="TPR_2"/>
</dbReference>
<keyword evidence="5" id="KW-0812">Transmembrane</keyword>
<evidence type="ECO:0000256" key="6">
    <source>
        <dbReference type="SAM" id="SignalP"/>
    </source>
</evidence>
<evidence type="ECO:0000256" key="2">
    <source>
        <dbReference type="ARBA" id="ARBA00022803"/>
    </source>
</evidence>
<organism evidence="8 9">
    <name type="scientific">Paralabilibaculum antarcticum</name>
    <dbReference type="NCBI Taxonomy" id="2912572"/>
    <lineage>
        <taxon>Bacteria</taxon>
        <taxon>Pseudomonadati</taxon>
        <taxon>Bacteroidota</taxon>
        <taxon>Bacteroidia</taxon>
        <taxon>Marinilabiliales</taxon>
        <taxon>Marinifilaceae</taxon>
        <taxon>Paralabilibaculum</taxon>
    </lineage>
</organism>
<accession>A0ABT5VVW2</accession>
<feature type="signal peptide" evidence="6">
    <location>
        <begin position="1"/>
        <end position="25"/>
    </location>
</feature>
<keyword evidence="2 3" id="KW-0802">TPR repeat</keyword>
<evidence type="ECO:0000256" key="3">
    <source>
        <dbReference type="PROSITE-ProRule" id="PRU00339"/>
    </source>
</evidence>
<evidence type="ECO:0000313" key="9">
    <source>
        <dbReference type="Proteomes" id="UP001528920"/>
    </source>
</evidence>
<dbReference type="Pfam" id="PF07719">
    <property type="entry name" value="TPR_2"/>
    <property type="match status" value="1"/>
</dbReference>
<dbReference type="SUPFAM" id="SSF48452">
    <property type="entry name" value="TPR-like"/>
    <property type="match status" value="1"/>
</dbReference>
<dbReference type="InterPro" id="IPR016032">
    <property type="entry name" value="Sig_transdc_resp-reg_C-effctor"/>
</dbReference>
<dbReference type="InterPro" id="IPR000792">
    <property type="entry name" value="Tscrpt_reg_LuxR_C"/>
</dbReference>
<gene>
    <name evidence="8" type="ORF">L3049_16320</name>
</gene>
<feature type="domain" description="HTH luxR-type" evidence="7">
    <location>
        <begin position="478"/>
        <end position="535"/>
    </location>
</feature>
<keyword evidence="9" id="KW-1185">Reference proteome</keyword>
<feature type="repeat" description="TPR" evidence="3">
    <location>
        <begin position="234"/>
        <end position="267"/>
    </location>
</feature>
<dbReference type="SMART" id="SM00421">
    <property type="entry name" value="HTH_LUXR"/>
    <property type="match status" value="1"/>
</dbReference>
<dbReference type="Proteomes" id="UP001528920">
    <property type="component" value="Unassembled WGS sequence"/>
</dbReference>
<dbReference type="EMBL" id="JAKJSC010000004">
    <property type="protein sequence ID" value="MDE5419560.1"/>
    <property type="molecule type" value="Genomic_DNA"/>
</dbReference>
<sequence length="538" mass="62766">MNVSKIVGRCSILLGLLFAFTPLFSAQKDSTDWYIDLYNSVAKQDSSYTNELNACYRYFQQQKDTLWLTKTLIERAEDESNEGNYGAAISDLWEALDLAELRGNIIMQHQVHANLGWIYNVFGKSKEAFMHEQKALDLSKDGLQSGLLTEGALISAYFDFVHSYRRKENYTMALQYLDSCYYIADKYKYTSSQKAYLTSEKGNIFRKQGRLSEALEILIKVEKEFQNIDQGYLTIIYFYLGNTYYALKDYKNAELAFEKAIENVDVRPRHYDVKAECLNRMAKSLEQQGKYQEAYQVLSQAKELNDELFSTKGFQNSGVLDIRNTYKEKLDERDRIILERDKELIEQKASNLRIRMFLMGSFALFVIALLVFRIQFQRKKHKIEKERQKNKAQLQEEKSKVLVEMKNKELTSFTLRLIDKDTMISDLAESITEYAPANEALLKSVKLKTTGRLKLWEEFDKRFIDVNKGFYETLKSRFPELTPTELKHCALIKLNFSSKEMAQLLNISLNGVNTSRYRIRKKLKLEREDNLVSFIDGV</sequence>
<evidence type="ECO:0000256" key="1">
    <source>
        <dbReference type="ARBA" id="ARBA00022737"/>
    </source>
</evidence>
<evidence type="ECO:0000256" key="5">
    <source>
        <dbReference type="SAM" id="Phobius"/>
    </source>
</evidence>
<evidence type="ECO:0000313" key="8">
    <source>
        <dbReference type="EMBL" id="MDE5419560.1"/>
    </source>
</evidence>
<comment type="caution">
    <text evidence="8">The sequence shown here is derived from an EMBL/GenBank/DDBJ whole genome shotgun (WGS) entry which is preliminary data.</text>
</comment>
<dbReference type="Gene3D" id="1.25.40.10">
    <property type="entry name" value="Tetratricopeptide repeat domain"/>
    <property type="match status" value="2"/>
</dbReference>